<evidence type="ECO:0000259" key="2">
    <source>
        <dbReference type="Pfam" id="PF01266"/>
    </source>
</evidence>
<accession>A0A2Z3H5E5</accession>
<name>A0A2Z3H5E5_9BACT</name>
<sequence length="374" mass="39275">MPASPDVVILGGGVIGLTSAYFLARAGVSVHVYDRGDLGREASWAGAGIVPPGHPDRAATPADRLRGIGSARFPELSAELRTLTGVDNGYRRCGALEFLSPDDSDVVDLWRAEAIAFERLTVAESRALEPLGTVEGEPYLLPGCAQVRNPWHLRALIAACERAGVALRPGVGADGWEFTDARVTGVRLSSGAVVRAGNYLLATGAWSKPLLQPLGHTPHVYPVRGQIAAVRGAAGSRVLMMGKRYIVPRGDGLTLIGSTEEPEAGFENRTTPEGIGGLVAFAQAVLRFANGPIVEASWSGLRPGSPDGLPYLGPVPGTDRVFVAAGHFRAGVQLSVGTAQVVTELLTGRPPCVELRPFALDRRPGANAKTAFRS</sequence>
<dbReference type="AlphaFoldDB" id="A0A2Z3H5E5"/>
<gene>
    <name evidence="3" type="ORF">C1280_16010</name>
</gene>
<dbReference type="GO" id="GO:0016491">
    <property type="term" value="F:oxidoreductase activity"/>
    <property type="evidence" value="ECO:0007669"/>
    <property type="project" value="UniProtKB-KW"/>
</dbReference>
<dbReference type="RefSeq" id="WP_010047873.1">
    <property type="nucleotide sequence ID" value="NZ_CP025958.1"/>
</dbReference>
<keyword evidence="1" id="KW-0560">Oxidoreductase</keyword>
<dbReference type="KEGG" id="gog:C1280_16010"/>
<dbReference type="Gene3D" id="3.50.50.60">
    <property type="entry name" value="FAD/NAD(P)-binding domain"/>
    <property type="match status" value="1"/>
</dbReference>
<evidence type="ECO:0000313" key="4">
    <source>
        <dbReference type="Proteomes" id="UP000245802"/>
    </source>
</evidence>
<reference evidence="3 4" key="1">
    <citation type="submission" date="2018-01" db="EMBL/GenBank/DDBJ databases">
        <title>G. obscuriglobus.</title>
        <authorList>
            <person name="Franke J."/>
            <person name="Blomberg W."/>
            <person name="Selmecki A."/>
        </authorList>
    </citation>
    <scope>NUCLEOTIDE SEQUENCE [LARGE SCALE GENOMIC DNA]</scope>
    <source>
        <strain evidence="3 4">DSM 5831</strain>
    </source>
</reference>
<proteinExistence type="predicted"/>
<dbReference type="Gene3D" id="3.30.9.10">
    <property type="entry name" value="D-Amino Acid Oxidase, subunit A, domain 2"/>
    <property type="match status" value="1"/>
</dbReference>
<dbReference type="InterPro" id="IPR006076">
    <property type="entry name" value="FAD-dep_OxRdtase"/>
</dbReference>
<evidence type="ECO:0000256" key="1">
    <source>
        <dbReference type="ARBA" id="ARBA00023002"/>
    </source>
</evidence>
<dbReference type="PANTHER" id="PTHR13847">
    <property type="entry name" value="SARCOSINE DEHYDROGENASE-RELATED"/>
    <property type="match status" value="1"/>
</dbReference>
<dbReference type="GO" id="GO:0005737">
    <property type="term" value="C:cytoplasm"/>
    <property type="evidence" value="ECO:0007669"/>
    <property type="project" value="TreeGrafter"/>
</dbReference>
<dbReference type="SUPFAM" id="SSF51905">
    <property type="entry name" value="FAD/NAD(P)-binding domain"/>
    <property type="match status" value="1"/>
</dbReference>
<dbReference type="InterPro" id="IPR036188">
    <property type="entry name" value="FAD/NAD-bd_sf"/>
</dbReference>
<feature type="domain" description="FAD dependent oxidoreductase" evidence="2">
    <location>
        <begin position="6"/>
        <end position="345"/>
    </location>
</feature>
<dbReference type="Pfam" id="PF01266">
    <property type="entry name" value="DAO"/>
    <property type="match status" value="1"/>
</dbReference>
<dbReference type="EMBL" id="CP025958">
    <property type="protein sequence ID" value="AWM38345.1"/>
    <property type="molecule type" value="Genomic_DNA"/>
</dbReference>
<dbReference type="PANTHER" id="PTHR13847:SF289">
    <property type="entry name" value="GLYCINE OXIDASE"/>
    <property type="match status" value="1"/>
</dbReference>
<keyword evidence="4" id="KW-1185">Reference proteome</keyword>
<organism evidence="3 4">
    <name type="scientific">Gemmata obscuriglobus</name>
    <dbReference type="NCBI Taxonomy" id="114"/>
    <lineage>
        <taxon>Bacteria</taxon>
        <taxon>Pseudomonadati</taxon>
        <taxon>Planctomycetota</taxon>
        <taxon>Planctomycetia</taxon>
        <taxon>Gemmatales</taxon>
        <taxon>Gemmataceae</taxon>
        <taxon>Gemmata</taxon>
    </lineage>
</organism>
<dbReference type="Proteomes" id="UP000245802">
    <property type="component" value="Chromosome"/>
</dbReference>
<evidence type="ECO:0000313" key="3">
    <source>
        <dbReference type="EMBL" id="AWM38345.1"/>
    </source>
</evidence>
<dbReference type="SUPFAM" id="SSF54373">
    <property type="entry name" value="FAD-linked reductases, C-terminal domain"/>
    <property type="match status" value="1"/>
</dbReference>
<protein>
    <submittedName>
        <fullName evidence="3">FAD-dependent oxidoreductase</fullName>
    </submittedName>
</protein>
<dbReference type="OrthoDB" id="9794226at2"/>